<sequence length="119" mass="12579">MGIVICPKHGHGFLYNCPHLVAAVVAHSPLPGVEYLEYAPSDDPAFLIGCWYCPACVAAHCLPPSGSVPFDSEKFPEGVSPLLQPMCPECFRQWRAAGLGSRQDAEPGAAADRGLISGS</sequence>
<evidence type="ECO:0000313" key="1">
    <source>
        <dbReference type="EMBL" id="QDU19871.1"/>
    </source>
</evidence>
<name>A0A517XQX0_9BACT</name>
<dbReference type="AlphaFoldDB" id="A0A517XQX0"/>
<dbReference type="KEGG" id="uli:ETAA1_18090"/>
<dbReference type="EMBL" id="CP036273">
    <property type="protein sequence ID" value="QDU19871.1"/>
    <property type="molecule type" value="Genomic_DNA"/>
</dbReference>
<protein>
    <submittedName>
        <fullName evidence="1">Uncharacterized protein</fullName>
    </submittedName>
</protein>
<reference evidence="1 2" key="1">
    <citation type="submission" date="2019-02" db="EMBL/GenBank/DDBJ databases">
        <title>Deep-cultivation of Planctomycetes and their phenomic and genomic characterization uncovers novel biology.</title>
        <authorList>
            <person name="Wiegand S."/>
            <person name="Jogler M."/>
            <person name="Boedeker C."/>
            <person name="Pinto D."/>
            <person name="Vollmers J."/>
            <person name="Rivas-Marin E."/>
            <person name="Kohn T."/>
            <person name="Peeters S.H."/>
            <person name="Heuer A."/>
            <person name="Rast P."/>
            <person name="Oberbeckmann S."/>
            <person name="Bunk B."/>
            <person name="Jeske O."/>
            <person name="Meyerdierks A."/>
            <person name="Storesund J.E."/>
            <person name="Kallscheuer N."/>
            <person name="Luecker S."/>
            <person name="Lage O.M."/>
            <person name="Pohl T."/>
            <person name="Merkel B.J."/>
            <person name="Hornburger P."/>
            <person name="Mueller R.-W."/>
            <person name="Bruemmer F."/>
            <person name="Labrenz M."/>
            <person name="Spormann A.M."/>
            <person name="Op den Camp H."/>
            <person name="Overmann J."/>
            <person name="Amann R."/>
            <person name="Jetten M.S.M."/>
            <person name="Mascher T."/>
            <person name="Medema M.H."/>
            <person name="Devos D.P."/>
            <person name="Kaster A.-K."/>
            <person name="Ovreas L."/>
            <person name="Rohde M."/>
            <person name="Galperin M.Y."/>
            <person name="Jogler C."/>
        </authorList>
    </citation>
    <scope>NUCLEOTIDE SEQUENCE [LARGE SCALE GENOMIC DNA]</scope>
    <source>
        <strain evidence="1 2">ETA_A1</strain>
    </source>
</reference>
<dbReference type="Proteomes" id="UP000319576">
    <property type="component" value="Chromosome"/>
</dbReference>
<dbReference type="RefSeq" id="WP_145236501.1">
    <property type="nucleotide sequence ID" value="NZ_CP036273.1"/>
</dbReference>
<keyword evidence="2" id="KW-1185">Reference proteome</keyword>
<organism evidence="1 2">
    <name type="scientific">Urbifossiella limnaea</name>
    <dbReference type="NCBI Taxonomy" id="2528023"/>
    <lineage>
        <taxon>Bacteria</taxon>
        <taxon>Pseudomonadati</taxon>
        <taxon>Planctomycetota</taxon>
        <taxon>Planctomycetia</taxon>
        <taxon>Gemmatales</taxon>
        <taxon>Gemmataceae</taxon>
        <taxon>Urbifossiella</taxon>
    </lineage>
</organism>
<proteinExistence type="predicted"/>
<evidence type="ECO:0000313" key="2">
    <source>
        <dbReference type="Proteomes" id="UP000319576"/>
    </source>
</evidence>
<gene>
    <name evidence="1" type="ORF">ETAA1_18090</name>
</gene>
<accession>A0A517XQX0</accession>